<gene>
    <name evidence="1" type="ORF">CTI12_AA395470</name>
</gene>
<accession>A0A2U1MDA1</accession>
<comment type="caution">
    <text evidence="1">The sequence shown here is derived from an EMBL/GenBank/DDBJ whole genome shotgun (WGS) entry which is preliminary data.</text>
</comment>
<dbReference type="PANTHER" id="PTHR33622:SF10">
    <property type="entry name" value="MARKER FOR OXIDATIVE STRESS RESPONSE PROTEIN"/>
    <property type="match status" value="1"/>
</dbReference>
<evidence type="ECO:0000313" key="1">
    <source>
        <dbReference type="EMBL" id="PWA59235.1"/>
    </source>
</evidence>
<name>A0A2U1MDA1_ARTAN</name>
<reference evidence="1 2" key="1">
    <citation type="journal article" date="2018" name="Mol. Plant">
        <title>The genome of Artemisia annua provides insight into the evolution of Asteraceae family and artemisinin biosynthesis.</title>
        <authorList>
            <person name="Shen Q."/>
            <person name="Zhang L."/>
            <person name="Liao Z."/>
            <person name="Wang S."/>
            <person name="Yan T."/>
            <person name="Shi P."/>
            <person name="Liu M."/>
            <person name="Fu X."/>
            <person name="Pan Q."/>
            <person name="Wang Y."/>
            <person name="Lv Z."/>
            <person name="Lu X."/>
            <person name="Zhang F."/>
            <person name="Jiang W."/>
            <person name="Ma Y."/>
            <person name="Chen M."/>
            <person name="Hao X."/>
            <person name="Li L."/>
            <person name="Tang Y."/>
            <person name="Lv G."/>
            <person name="Zhou Y."/>
            <person name="Sun X."/>
            <person name="Brodelius P.E."/>
            <person name="Rose J.K.C."/>
            <person name="Tang K."/>
        </authorList>
    </citation>
    <scope>NUCLEOTIDE SEQUENCE [LARGE SCALE GENOMIC DNA]</scope>
    <source>
        <strain evidence="2">cv. Huhao1</strain>
        <tissue evidence="1">Leaf</tissue>
    </source>
</reference>
<dbReference type="OrthoDB" id="631057at2759"/>
<dbReference type="Proteomes" id="UP000245207">
    <property type="component" value="Unassembled WGS sequence"/>
</dbReference>
<keyword evidence="2" id="KW-1185">Reference proteome</keyword>
<dbReference type="AlphaFoldDB" id="A0A2U1MDA1"/>
<evidence type="ECO:0000313" key="2">
    <source>
        <dbReference type="Proteomes" id="UP000245207"/>
    </source>
</evidence>
<dbReference type="EMBL" id="PKPP01005678">
    <property type="protein sequence ID" value="PWA59235.1"/>
    <property type="molecule type" value="Genomic_DNA"/>
</dbReference>
<protein>
    <submittedName>
        <fullName evidence="1">Uncharacterized protein</fullName>
    </submittedName>
</protein>
<proteinExistence type="predicted"/>
<dbReference type="PANTHER" id="PTHR33622">
    <property type="entry name" value="OS03G0724500 PROTEIN"/>
    <property type="match status" value="1"/>
</dbReference>
<sequence length="107" mass="12365">MDMSKVNAASTTESVDSKFCENKKSEEVGFMDNAKVYMKSLVNASMDDHKACFKASWNRMVGRCKICSMEKWKHSDRGHSLRVRELADVLLINRYLYCGLHFLFSQE</sequence>
<organism evidence="1 2">
    <name type="scientific">Artemisia annua</name>
    <name type="common">Sweet wormwood</name>
    <dbReference type="NCBI Taxonomy" id="35608"/>
    <lineage>
        <taxon>Eukaryota</taxon>
        <taxon>Viridiplantae</taxon>
        <taxon>Streptophyta</taxon>
        <taxon>Embryophyta</taxon>
        <taxon>Tracheophyta</taxon>
        <taxon>Spermatophyta</taxon>
        <taxon>Magnoliopsida</taxon>
        <taxon>eudicotyledons</taxon>
        <taxon>Gunneridae</taxon>
        <taxon>Pentapetalae</taxon>
        <taxon>asterids</taxon>
        <taxon>campanulids</taxon>
        <taxon>Asterales</taxon>
        <taxon>Asteraceae</taxon>
        <taxon>Asteroideae</taxon>
        <taxon>Anthemideae</taxon>
        <taxon>Artemisiinae</taxon>
        <taxon>Artemisia</taxon>
    </lineage>
</organism>